<evidence type="ECO:0000256" key="5">
    <source>
        <dbReference type="ARBA" id="ARBA00023029"/>
    </source>
</evidence>
<dbReference type="GeneID" id="92366196"/>
<dbReference type="GO" id="GO:0006265">
    <property type="term" value="P:DNA topological change"/>
    <property type="evidence" value="ECO:0007669"/>
    <property type="project" value="UniProtKB-UniRule"/>
</dbReference>
<dbReference type="InterPro" id="IPR013499">
    <property type="entry name" value="TopoI_euk"/>
</dbReference>
<dbReference type="PANTHER" id="PTHR10290:SF3">
    <property type="entry name" value="DNA TOPOISOMERASE 1"/>
    <property type="match status" value="1"/>
</dbReference>
<dbReference type="SUPFAM" id="SSF56741">
    <property type="entry name" value="Eukaryotic DNA topoisomerase I, N-terminal DNA-binding fragment"/>
    <property type="match status" value="1"/>
</dbReference>
<keyword evidence="5 9" id="KW-0799">Topoisomerase</keyword>
<dbReference type="Pfam" id="PF02919">
    <property type="entry name" value="Topoisom_I_N"/>
    <property type="match status" value="1"/>
</dbReference>
<evidence type="ECO:0000313" key="12">
    <source>
        <dbReference type="EMBL" id="OII77302.1"/>
    </source>
</evidence>
<dbReference type="EMBL" id="LRBS01000043">
    <property type="protein sequence ID" value="OII77302.1"/>
    <property type="molecule type" value="Genomic_DNA"/>
</dbReference>
<gene>
    <name evidence="12" type="ORF">cand_020120</name>
</gene>
<dbReference type="SUPFAM" id="SSF56349">
    <property type="entry name" value="DNA breaking-rejoining enzymes"/>
    <property type="match status" value="1"/>
</dbReference>
<dbReference type="InterPro" id="IPR013030">
    <property type="entry name" value="DNA_topo_DNA_db_N_dom2"/>
</dbReference>
<evidence type="ECO:0000256" key="8">
    <source>
        <dbReference type="ARBA" id="ARBA00033297"/>
    </source>
</evidence>
<dbReference type="GO" id="GO:0007059">
    <property type="term" value="P:chromosome segregation"/>
    <property type="evidence" value="ECO:0007669"/>
    <property type="project" value="TreeGrafter"/>
</dbReference>
<dbReference type="GO" id="GO:0003677">
    <property type="term" value="F:DNA binding"/>
    <property type="evidence" value="ECO:0007669"/>
    <property type="project" value="UniProtKB-UniRule"/>
</dbReference>
<dbReference type="InterPro" id="IPR008336">
    <property type="entry name" value="TopoI_DNA-bd_euk"/>
</dbReference>
<dbReference type="InterPro" id="IPR051062">
    <property type="entry name" value="Topoisomerase_IB"/>
</dbReference>
<evidence type="ECO:0000256" key="9">
    <source>
        <dbReference type="PROSITE-ProRule" id="PRU01382"/>
    </source>
</evidence>
<keyword evidence="7 9" id="KW-0413">Isomerase</keyword>
<dbReference type="Gene3D" id="3.90.15.10">
    <property type="entry name" value="Topoisomerase I, Chain A, domain 3"/>
    <property type="match status" value="1"/>
</dbReference>
<dbReference type="GO" id="GO:0005730">
    <property type="term" value="C:nucleolus"/>
    <property type="evidence" value="ECO:0007669"/>
    <property type="project" value="TreeGrafter"/>
</dbReference>
<dbReference type="InterPro" id="IPR025834">
    <property type="entry name" value="TopoI_C_dom"/>
</dbReference>
<name>A0A1J4MT16_9CRYT</name>
<keyword evidence="13" id="KW-1185">Reference proteome</keyword>
<dbReference type="InterPro" id="IPR001631">
    <property type="entry name" value="TopoI"/>
</dbReference>
<dbReference type="Pfam" id="PF14370">
    <property type="entry name" value="Topo_C_assoc"/>
    <property type="match status" value="1"/>
</dbReference>
<evidence type="ECO:0000256" key="3">
    <source>
        <dbReference type="ARBA" id="ARBA00012891"/>
    </source>
</evidence>
<dbReference type="GO" id="GO:0005694">
    <property type="term" value="C:chromosome"/>
    <property type="evidence" value="ECO:0007669"/>
    <property type="project" value="InterPro"/>
</dbReference>
<evidence type="ECO:0000313" key="13">
    <source>
        <dbReference type="Proteomes" id="UP000186804"/>
    </source>
</evidence>
<evidence type="ECO:0000256" key="10">
    <source>
        <dbReference type="SAM" id="Coils"/>
    </source>
</evidence>
<dbReference type="PANTHER" id="PTHR10290">
    <property type="entry name" value="DNA TOPOISOMERASE I"/>
    <property type="match status" value="1"/>
</dbReference>
<dbReference type="InterPro" id="IPR011010">
    <property type="entry name" value="DNA_brk_join_enz"/>
</dbReference>
<dbReference type="Gene3D" id="2.170.11.10">
    <property type="entry name" value="DNA Topoisomerase I, domain 2"/>
    <property type="match status" value="1"/>
</dbReference>
<sequence>MDGSTTNLVVSNLTDTVSFCAKRRKVIRKTEIDYEPLNKWWERPAKDESSIQWDYLEHNGVMFAPPYQAHKVPLIYDGKEIELPNESEEIATYWAQILDTEWSSKEKFVKNAKEAFINSIPKGHILYKNCNWDKCDFSLIKEYFDEEKERKKSMNKEQKEQQKRIKNESESPYIYALVDWIKEKVGNFRIEPPGLFRGRGEHPKSGMLKKRIFSEEVTLNVAEDAPVPKVDSSIIGHAWKDVFHDSNVTWLAYYKDSINNQFKYIFLSASSGFKGMSDYNKYEKARKLKNFIHDIRDDYNKKMKSNDIIHRQLGTATYLIDFLALRVGGEKDIEEEADTVGCCSLRVEHISFNEDNKSITLDFLGKDSIRYFNTVCIDAAAFYNLMLFCKNKEKHENVFDQINMSSLNQYLKSIMPELSAKVFRTFNASITLERELLKLRSLTNFSNQTTKSNLDLVKNEFGIKSDDIKQDDLLSSNLNNIVDITNVNDILRFYNDANREVAILCNHQRSIPKQHESSMEKLLKQQLELQEDLKICEIYLRLLKKNPNKSITLKDLPKLSTETSFNGKPRKFPINLSSNSEIIQKKLDSIKTKLSNLELKIKIKDDNKTVSLNTSKLNYMDPRISVAFCKKYELPIDKVFNRSLRTKFPWAMYTRSDFSF</sequence>
<organism evidence="12 13">
    <name type="scientific">Cryptosporidium andersoni</name>
    <dbReference type="NCBI Taxonomy" id="117008"/>
    <lineage>
        <taxon>Eukaryota</taxon>
        <taxon>Sar</taxon>
        <taxon>Alveolata</taxon>
        <taxon>Apicomplexa</taxon>
        <taxon>Conoidasida</taxon>
        <taxon>Coccidia</taxon>
        <taxon>Eucoccidiorida</taxon>
        <taxon>Eimeriorina</taxon>
        <taxon>Cryptosporidiidae</taxon>
        <taxon>Cryptosporidium</taxon>
    </lineage>
</organism>
<dbReference type="Gene3D" id="1.10.10.41">
    <property type="entry name" value="Yeast DNA topoisomerase - domain 1"/>
    <property type="match status" value="1"/>
</dbReference>
<keyword evidence="10" id="KW-0175">Coiled coil</keyword>
<dbReference type="Pfam" id="PF01028">
    <property type="entry name" value="Topoisom_I"/>
    <property type="match status" value="1"/>
</dbReference>
<dbReference type="AlphaFoldDB" id="A0A1J4MT16"/>
<comment type="caution">
    <text evidence="12">The sequence shown here is derived from an EMBL/GenBank/DDBJ whole genome shotgun (WGS) entry which is preliminary data.</text>
</comment>
<dbReference type="PROSITE" id="PS52038">
    <property type="entry name" value="TOPO_IB_2"/>
    <property type="match status" value="1"/>
</dbReference>
<dbReference type="RefSeq" id="XP_067069148.1">
    <property type="nucleotide sequence ID" value="XM_067212242.1"/>
</dbReference>
<feature type="active site" description="O-(3'-phospho-DNA)-tyrosine intermediate" evidence="9">
    <location>
        <position position="619"/>
    </location>
</feature>
<feature type="domain" description="DNA topoisomerase I eukaryotic-type" evidence="11">
    <location>
        <begin position="195"/>
        <end position="633"/>
    </location>
</feature>
<evidence type="ECO:0000256" key="7">
    <source>
        <dbReference type="ARBA" id="ARBA00023235"/>
    </source>
</evidence>
<feature type="coiled-coil region" evidence="10">
    <location>
        <begin position="580"/>
        <end position="607"/>
    </location>
</feature>
<evidence type="ECO:0000256" key="4">
    <source>
        <dbReference type="ARBA" id="ARBA00019632"/>
    </source>
</evidence>
<dbReference type="InterPro" id="IPR013500">
    <property type="entry name" value="TopoI_cat_euk"/>
</dbReference>
<dbReference type="GO" id="GO:0006260">
    <property type="term" value="P:DNA replication"/>
    <property type="evidence" value="ECO:0007669"/>
    <property type="project" value="TreeGrafter"/>
</dbReference>
<evidence type="ECO:0000256" key="1">
    <source>
        <dbReference type="ARBA" id="ARBA00000213"/>
    </source>
</evidence>
<dbReference type="Gene3D" id="1.10.132.10">
    <property type="match status" value="1"/>
</dbReference>
<protein>
    <recommendedName>
        <fullName evidence="4">DNA topoisomerase 1</fullName>
        <ecNumber evidence="3">5.6.2.1</ecNumber>
    </recommendedName>
    <alternativeName>
        <fullName evidence="8">DNA topoisomerase I</fullName>
    </alternativeName>
</protein>
<feature type="coiled-coil region" evidence="10">
    <location>
        <begin position="144"/>
        <end position="171"/>
    </location>
</feature>
<evidence type="ECO:0000256" key="6">
    <source>
        <dbReference type="ARBA" id="ARBA00023125"/>
    </source>
</evidence>
<proteinExistence type="inferred from homology"/>
<dbReference type="Proteomes" id="UP000186804">
    <property type="component" value="Unassembled WGS sequence"/>
</dbReference>
<dbReference type="GO" id="GO:0003917">
    <property type="term" value="F:DNA topoisomerase type I (single strand cut, ATP-independent) activity"/>
    <property type="evidence" value="ECO:0007669"/>
    <property type="project" value="UniProtKB-UniRule"/>
</dbReference>
<evidence type="ECO:0000259" key="11">
    <source>
        <dbReference type="SMART" id="SM00435"/>
    </source>
</evidence>
<dbReference type="InterPro" id="IPR013034">
    <property type="entry name" value="DNA_topo_DNA_db_N_dom1"/>
</dbReference>
<dbReference type="InterPro" id="IPR036202">
    <property type="entry name" value="TopoI_DNA-bd_euk_N_sf"/>
</dbReference>
<dbReference type="PRINTS" id="PR00416">
    <property type="entry name" value="EUTPISMRASEI"/>
</dbReference>
<comment type="similarity">
    <text evidence="2 9">Belongs to the type IB topoisomerase family.</text>
</comment>
<comment type="catalytic activity">
    <reaction evidence="1 9">
        <text>ATP-independent breakage of single-stranded DNA, followed by passage and rejoining.</text>
        <dbReference type="EC" id="5.6.2.1"/>
    </reaction>
</comment>
<dbReference type="SMART" id="SM00435">
    <property type="entry name" value="TOPEUc"/>
    <property type="match status" value="1"/>
</dbReference>
<dbReference type="InterPro" id="IPR014727">
    <property type="entry name" value="TopoI_cat_a/b-sub_euk"/>
</dbReference>
<reference evidence="12 13" key="1">
    <citation type="submission" date="2016-10" db="EMBL/GenBank/DDBJ databases">
        <title>Reductive evolution of mitochondrial metabolism and differential evolution of invasion-related proteins in Cryptosporidium.</title>
        <authorList>
            <person name="Liu S."/>
            <person name="Roellig D.M."/>
            <person name="Guo Y."/>
            <person name="Li N."/>
            <person name="Frace M.A."/>
            <person name="Tang K."/>
            <person name="Zhang L."/>
            <person name="Feng Y."/>
            <person name="Xiao L."/>
        </authorList>
    </citation>
    <scope>NUCLEOTIDE SEQUENCE [LARGE SCALE GENOMIC DNA]</scope>
    <source>
        <strain evidence="12">30847</strain>
    </source>
</reference>
<dbReference type="VEuPathDB" id="CryptoDB:cand_020120"/>
<dbReference type="OrthoDB" id="47179at2759"/>
<dbReference type="InterPro" id="IPR014711">
    <property type="entry name" value="TopoI_cat_a-hlx-sub_euk"/>
</dbReference>
<evidence type="ECO:0000256" key="2">
    <source>
        <dbReference type="ARBA" id="ARBA00006645"/>
    </source>
</evidence>
<keyword evidence="6 9" id="KW-0238">DNA-binding</keyword>
<accession>A0A1J4MT16</accession>
<dbReference type="EC" id="5.6.2.1" evidence="3"/>